<dbReference type="SUPFAM" id="SSF81383">
    <property type="entry name" value="F-box domain"/>
    <property type="match status" value="1"/>
</dbReference>
<protein>
    <recommendedName>
        <fullName evidence="1">F-box domain-containing protein</fullName>
    </recommendedName>
</protein>
<evidence type="ECO:0000313" key="3">
    <source>
        <dbReference type="Proteomes" id="UP000580250"/>
    </source>
</evidence>
<reference evidence="2 3" key="1">
    <citation type="submission" date="2020-08" db="EMBL/GenBank/DDBJ databases">
        <authorList>
            <person name="Koutsovoulos G."/>
            <person name="Danchin GJ E."/>
        </authorList>
    </citation>
    <scope>NUCLEOTIDE SEQUENCE [LARGE SCALE GENOMIC DNA]</scope>
</reference>
<feature type="domain" description="F-box" evidence="1">
    <location>
        <begin position="3"/>
        <end position="37"/>
    </location>
</feature>
<dbReference type="AlphaFoldDB" id="A0A6V7TQT3"/>
<dbReference type="Proteomes" id="UP000580250">
    <property type="component" value="Unassembled WGS sequence"/>
</dbReference>
<proteinExistence type="predicted"/>
<dbReference type="OrthoDB" id="5281164at2759"/>
<comment type="caution">
    <text evidence="2">The sequence shown here is derived from an EMBL/GenBank/DDBJ whole genome shotgun (WGS) entry which is preliminary data.</text>
</comment>
<dbReference type="InterPro" id="IPR001810">
    <property type="entry name" value="F-box_dom"/>
</dbReference>
<sequence>MFSLSLEVQLDILERLNYDQLISVRQTNFYFYNLINKYEGELARMKLNRISIIDLERLEKSYSYKFIQPGPCILKFTLNNQLKKKWQTAIDKSIPLSLFLLGSLS</sequence>
<accession>A0A6V7TQT3</accession>
<organism evidence="2 3">
    <name type="scientific">Meloidogyne enterolobii</name>
    <name type="common">Root-knot nematode worm</name>
    <name type="synonym">Meloidogyne mayaguensis</name>
    <dbReference type="NCBI Taxonomy" id="390850"/>
    <lineage>
        <taxon>Eukaryota</taxon>
        <taxon>Metazoa</taxon>
        <taxon>Ecdysozoa</taxon>
        <taxon>Nematoda</taxon>
        <taxon>Chromadorea</taxon>
        <taxon>Rhabditida</taxon>
        <taxon>Tylenchina</taxon>
        <taxon>Tylenchomorpha</taxon>
        <taxon>Tylenchoidea</taxon>
        <taxon>Meloidogynidae</taxon>
        <taxon>Meloidogyninae</taxon>
        <taxon>Meloidogyne</taxon>
    </lineage>
</organism>
<gene>
    <name evidence="2" type="ORF">MENT_LOCUS3309</name>
</gene>
<dbReference type="InterPro" id="IPR036047">
    <property type="entry name" value="F-box-like_dom_sf"/>
</dbReference>
<name>A0A6V7TQT3_MELEN</name>
<evidence type="ECO:0000313" key="2">
    <source>
        <dbReference type="EMBL" id="CAD2131391.1"/>
    </source>
</evidence>
<dbReference type="Pfam" id="PF00646">
    <property type="entry name" value="F-box"/>
    <property type="match status" value="1"/>
</dbReference>
<evidence type="ECO:0000259" key="1">
    <source>
        <dbReference type="Pfam" id="PF00646"/>
    </source>
</evidence>
<dbReference type="EMBL" id="CAJEWN010000010">
    <property type="protein sequence ID" value="CAD2131391.1"/>
    <property type="molecule type" value="Genomic_DNA"/>
</dbReference>